<dbReference type="EMBL" id="VUMV01000003">
    <property type="protein sequence ID" value="MST81697.1"/>
    <property type="molecule type" value="Genomic_DNA"/>
</dbReference>
<evidence type="ECO:0000313" key="4">
    <source>
        <dbReference type="Proteomes" id="UP000466864"/>
    </source>
</evidence>
<dbReference type="PANTHER" id="PTHR39161">
    <property type="entry name" value="ADAPTER PROTEIN MECA"/>
    <property type="match status" value="1"/>
</dbReference>
<dbReference type="InterPro" id="IPR038471">
    <property type="entry name" value="MecA_C_sf"/>
</dbReference>
<reference evidence="3 4" key="1">
    <citation type="submission" date="2019-08" db="EMBL/GenBank/DDBJ databases">
        <title>In-depth cultivation of the pig gut microbiome towards novel bacterial diversity and tailored functional studies.</title>
        <authorList>
            <person name="Wylensek D."/>
            <person name="Hitch T.C.A."/>
            <person name="Clavel T."/>
        </authorList>
    </citation>
    <scope>NUCLEOTIDE SEQUENCE [LARGE SCALE GENOMIC DNA]</scope>
    <source>
        <strain evidence="3 4">Oil+RF-744-WCA-WT-13</strain>
    </source>
</reference>
<comment type="caution">
    <text evidence="3">The sequence shown here is derived from an EMBL/GenBank/DDBJ whole genome shotgun (WGS) entry which is preliminary data.</text>
</comment>
<accession>A0A7X2TN01</accession>
<feature type="compositionally biased region" description="Basic and acidic residues" evidence="2">
    <location>
        <begin position="146"/>
        <end position="157"/>
    </location>
</feature>
<keyword evidence="4" id="KW-1185">Reference proteome</keyword>
<proteinExistence type="inferred from homology"/>
<evidence type="ECO:0000256" key="2">
    <source>
        <dbReference type="SAM" id="MobiDB-lite"/>
    </source>
</evidence>
<dbReference type="Gene3D" id="3.30.70.1950">
    <property type="match status" value="1"/>
</dbReference>
<feature type="region of interest" description="Disordered" evidence="2">
    <location>
        <begin position="127"/>
        <end position="157"/>
    </location>
</feature>
<dbReference type="InterPro" id="IPR008681">
    <property type="entry name" value="Neg-reg_MecA"/>
</dbReference>
<dbReference type="Proteomes" id="UP000466864">
    <property type="component" value="Unassembled WGS sequence"/>
</dbReference>
<gene>
    <name evidence="3" type="ORF">FYJ60_05150</name>
</gene>
<dbReference type="PANTHER" id="PTHR39161:SF1">
    <property type="entry name" value="ADAPTER PROTEIN MECA 1"/>
    <property type="match status" value="1"/>
</dbReference>
<organism evidence="3 4">
    <name type="scientific">Bilifractor porci</name>
    <dbReference type="NCBI Taxonomy" id="2606636"/>
    <lineage>
        <taxon>Bacteria</taxon>
        <taxon>Bacillati</taxon>
        <taxon>Bacillota</taxon>
        <taxon>Clostridia</taxon>
        <taxon>Lachnospirales</taxon>
        <taxon>Lachnospiraceae</taxon>
        <taxon>Bilifractor</taxon>
    </lineage>
</organism>
<sequence length="261" mass="29326">MKIEKLSENQIRCTLTHEDLNSRNIRLSELAYGSSAARKLFQDMMQEARTAVGFDTGSSPIVIEAIPTSRDALTLLITKVDDPEELDARFSRFTRSEDSSDSGSYFLGADDVMELFQRIYEARSSAEADKKEASAEAMPLSGSDAIQKDAGKEKGGDVEKEPINLVESFHFDTLDDLILAAHNLERYYSGKNTLYRRHENGRQYQLILHQSGMEPKEFNKICNILSEYGRGENFTPAQEAFLREHGDVLMADSAIQQLAKL</sequence>
<name>A0A7X2TN01_9FIRM</name>
<dbReference type="AlphaFoldDB" id="A0A7X2TN01"/>
<evidence type="ECO:0000256" key="1">
    <source>
        <dbReference type="ARBA" id="ARBA00005397"/>
    </source>
</evidence>
<evidence type="ECO:0000313" key="3">
    <source>
        <dbReference type="EMBL" id="MST81697.1"/>
    </source>
</evidence>
<comment type="similarity">
    <text evidence="1">Belongs to the MecA family.</text>
</comment>
<dbReference type="Pfam" id="PF05389">
    <property type="entry name" value="MecA"/>
    <property type="match status" value="1"/>
</dbReference>
<protein>
    <submittedName>
        <fullName evidence="3">Adaptor protein MecA</fullName>
    </submittedName>
</protein>